<feature type="signal peptide" evidence="13">
    <location>
        <begin position="1"/>
        <end position="30"/>
    </location>
</feature>
<reference evidence="16 17" key="1">
    <citation type="journal article" date="2020" name="G3 (Bethesda)">
        <title>Improved Reference Genome for Cyclotella cryptica CCMP332, a Model for Cell Wall Morphogenesis, Salinity Adaptation, and Lipid Production in Diatoms (Bacillariophyta).</title>
        <authorList>
            <person name="Roberts W.R."/>
            <person name="Downey K.M."/>
            <person name="Ruck E.C."/>
            <person name="Traller J.C."/>
            <person name="Alverson A.J."/>
        </authorList>
    </citation>
    <scope>NUCLEOTIDE SEQUENCE [LARGE SCALE GENOMIC DNA]</scope>
    <source>
        <strain evidence="16 17">CCMP332</strain>
    </source>
</reference>
<comment type="catalytic activity">
    <reaction evidence="1">
        <text>beta-D-fructose 1,6-bisphosphate + H2O = beta-D-fructose 6-phosphate + phosphate</text>
        <dbReference type="Rhea" id="RHEA:11064"/>
        <dbReference type="ChEBI" id="CHEBI:15377"/>
        <dbReference type="ChEBI" id="CHEBI:32966"/>
        <dbReference type="ChEBI" id="CHEBI:43474"/>
        <dbReference type="ChEBI" id="CHEBI:57634"/>
        <dbReference type="EC" id="3.1.3.11"/>
    </reaction>
</comment>
<evidence type="ECO:0000256" key="7">
    <source>
        <dbReference type="ARBA" id="ARBA00022801"/>
    </source>
</evidence>
<dbReference type="EMBL" id="JABMIG020000081">
    <property type="protein sequence ID" value="KAL3794401.1"/>
    <property type="molecule type" value="Genomic_DNA"/>
</dbReference>
<evidence type="ECO:0000256" key="2">
    <source>
        <dbReference type="ARBA" id="ARBA00001946"/>
    </source>
</evidence>
<dbReference type="Proteomes" id="UP001516023">
    <property type="component" value="Unassembled WGS sequence"/>
</dbReference>
<feature type="chain" id="PRO_5044760865" description="fructose-bisphosphatase" evidence="13">
    <location>
        <begin position="31"/>
        <end position="473"/>
    </location>
</feature>
<evidence type="ECO:0000256" key="12">
    <source>
        <dbReference type="RuleBase" id="RU000508"/>
    </source>
</evidence>
<dbReference type="PIRSF" id="PIRSF500210">
    <property type="entry name" value="FBPtase"/>
    <property type="match status" value="1"/>
</dbReference>
<evidence type="ECO:0000313" key="16">
    <source>
        <dbReference type="EMBL" id="KAL3794401.1"/>
    </source>
</evidence>
<dbReference type="SUPFAM" id="SSF56655">
    <property type="entry name" value="Carbohydrate phosphatase"/>
    <property type="match status" value="1"/>
</dbReference>
<dbReference type="GO" id="GO:0042132">
    <property type="term" value="F:fructose 1,6-bisphosphate 1-phosphatase activity"/>
    <property type="evidence" value="ECO:0007669"/>
    <property type="project" value="UniProtKB-EC"/>
</dbReference>
<feature type="domain" description="Fructose-1-6-bisphosphatase class I N-terminal" evidence="14">
    <location>
        <begin position="236"/>
        <end position="332"/>
    </location>
</feature>
<proteinExistence type="inferred from homology"/>
<dbReference type="InterPro" id="IPR000146">
    <property type="entry name" value="FBPase_class-1"/>
</dbReference>
<evidence type="ECO:0000259" key="14">
    <source>
        <dbReference type="Pfam" id="PF00316"/>
    </source>
</evidence>
<dbReference type="CDD" id="cd00354">
    <property type="entry name" value="FBPase"/>
    <property type="match status" value="1"/>
</dbReference>
<evidence type="ECO:0000256" key="5">
    <source>
        <dbReference type="ARBA" id="ARBA00013093"/>
    </source>
</evidence>
<dbReference type="FunFam" id="3.30.540.10:FF:000054">
    <property type="entry name" value="Fructose-1,6-bisphosphatase 1-like Protein"/>
    <property type="match status" value="1"/>
</dbReference>
<dbReference type="PANTHER" id="PTHR11556:SF1">
    <property type="entry name" value="FRUCTOSE-BISPHOSPHATASE"/>
    <property type="match status" value="1"/>
</dbReference>
<evidence type="ECO:0000256" key="1">
    <source>
        <dbReference type="ARBA" id="ARBA00001273"/>
    </source>
</evidence>
<dbReference type="Gene3D" id="3.30.540.10">
    <property type="entry name" value="Fructose-1,6-Bisphosphatase, subunit A, domain 1"/>
    <property type="match status" value="1"/>
</dbReference>
<dbReference type="InterPro" id="IPR044015">
    <property type="entry name" value="FBPase_C_dom"/>
</dbReference>
<dbReference type="PIRSF" id="PIRSF000904">
    <property type="entry name" value="FBPtase_SBPase"/>
    <property type="match status" value="1"/>
</dbReference>
<organism evidence="16 17">
    <name type="scientific">Cyclotella cryptica</name>
    <dbReference type="NCBI Taxonomy" id="29204"/>
    <lineage>
        <taxon>Eukaryota</taxon>
        <taxon>Sar</taxon>
        <taxon>Stramenopiles</taxon>
        <taxon>Ochrophyta</taxon>
        <taxon>Bacillariophyta</taxon>
        <taxon>Coscinodiscophyceae</taxon>
        <taxon>Thalassiosirophycidae</taxon>
        <taxon>Stephanodiscales</taxon>
        <taxon>Stephanodiscaceae</taxon>
        <taxon>Cyclotella</taxon>
    </lineage>
</organism>
<dbReference type="InterPro" id="IPR028343">
    <property type="entry name" value="FBPtase"/>
</dbReference>
<evidence type="ECO:0000313" key="17">
    <source>
        <dbReference type="Proteomes" id="UP001516023"/>
    </source>
</evidence>
<evidence type="ECO:0000256" key="11">
    <source>
        <dbReference type="ARBA" id="ARBA00032973"/>
    </source>
</evidence>
<comment type="caution">
    <text evidence="16">The sequence shown here is derived from an EMBL/GenBank/DDBJ whole genome shotgun (WGS) entry which is preliminary data.</text>
</comment>
<evidence type="ECO:0000256" key="6">
    <source>
        <dbReference type="ARBA" id="ARBA00022723"/>
    </source>
</evidence>
<protein>
    <recommendedName>
        <fullName evidence="5">fructose-bisphosphatase</fullName>
        <ecNumber evidence="5">3.1.3.11</ecNumber>
    </recommendedName>
    <alternativeName>
        <fullName evidence="11">D-fructose-1,6-bisphosphate 1-phosphohydrolase</fullName>
    </alternativeName>
</protein>
<name>A0ABD3Q432_9STRA</name>
<comment type="cofactor">
    <cofactor evidence="2">
        <name>Mg(2+)</name>
        <dbReference type="ChEBI" id="CHEBI:18420"/>
    </cofactor>
</comment>
<keyword evidence="8" id="KW-0460">Magnesium</keyword>
<dbReference type="InterPro" id="IPR033391">
    <property type="entry name" value="FBPase_N"/>
</dbReference>
<dbReference type="PANTHER" id="PTHR11556">
    <property type="entry name" value="FRUCTOSE-1,6-BISPHOSPHATASE-RELATED"/>
    <property type="match status" value="1"/>
</dbReference>
<sequence>MMRRNVKHHPWRRQLPIVSTLLLLLPLSTAWSPVSLKSCTRRKSPTSFTVQSPRHAFYSCSLRMSSPPDTVDEVYYTQSWSDPAIKYGLGGGGGSVPGAKITLTRWLSAKVQDFPELRDMESLHLSIQMACKTISNLIHSSSGIAPATTSDDTNNPRDNSMKRLDHISKTILQNALRFTGRLRVVEAPRNENSDEEGPASHQPGVTIAYALDQYGSGKEGRKISGVDDKWGRARRLAACFDPLDGSGNADAAICTGTVFGVFDADAGFKGGESPDLTSEASLARAVLQPGNKLLAAGYCLYSSTTILVFSLGGGTHGFTLDPTINEFVLTHPNMKIPKRGNIYSCNEAYSESWDENFKRYLKTIKTGTGQTGQRYTQRYIGSMVGDVHRTLTYGGIFCYPSDNVVHPKGNLQLVYKSAPMAYILEHAGGKSSNGQIGLLSVTPKTVHERSPCFMGSPDDMDELMSYIDRNAEN</sequence>
<gene>
    <name evidence="16" type="ORF">HJC23_012938</name>
</gene>
<evidence type="ECO:0000256" key="4">
    <source>
        <dbReference type="ARBA" id="ARBA00011881"/>
    </source>
</evidence>
<dbReference type="PRINTS" id="PR00115">
    <property type="entry name" value="F16BPHPHTASE"/>
</dbReference>
<dbReference type="EC" id="3.1.3.11" evidence="5"/>
<evidence type="ECO:0000256" key="3">
    <source>
        <dbReference type="ARBA" id="ARBA00010941"/>
    </source>
</evidence>
<dbReference type="HAMAP" id="MF_01855">
    <property type="entry name" value="FBPase_class1"/>
    <property type="match status" value="1"/>
</dbReference>
<keyword evidence="17" id="KW-1185">Reference proteome</keyword>
<dbReference type="GO" id="GO:0046872">
    <property type="term" value="F:metal ion binding"/>
    <property type="evidence" value="ECO:0007669"/>
    <property type="project" value="UniProtKB-KW"/>
</dbReference>
<feature type="domain" description="Fructose-1-6-bisphosphatase class 1 C-terminal" evidence="15">
    <location>
        <begin position="336"/>
        <end position="466"/>
    </location>
</feature>
<comment type="subunit">
    <text evidence="4">Homotetramer.</text>
</comment>
<dbReference type="AlphaFoldDB" id="A0ABD3Q432"/>
<keyword evidence="9 12" id="KW-0119">Carbohydrate metabolism</keyword>
<dbReference type="Gene3D" id="3.40.190.80">
    <property type="match status" value="1"/>
</dbReference>
<keyword evidence="6" id="KW-0479">Metal-binding</keyword>
<dbReference type="Pfam" id="PF00316">
    <property type="entry name" value="FBPase"/>
    <property type="match status" value="1"/>
</dbReference>
<evidence type="ECO:0000256" key="10">
    <source>
        <dbReference type="ARBA" id="ARBA00024331"/>
    </source>
</evidence>
<accession>A0ABD3Q432</accession>
<evidence type="ECO:0000256" key="8">
    <source>
        <dbReference type="ARBA" id="ARBA00022842"/>
    </source>
</evidence>
<dbReference type="Pfam" id="PF18913">
    <property type="entry name" value="FBPase_C"/>
    <property type="match status" value="1"/>
</dbReference>
<evidence type="ECO:0000256" key="13">
    <source>
        <dbReference type="SAM" id="SignalP"/>
    </source>
</evidence>
<evidence type="ECO:0000256" key="9">
    <source>
        <dbReference type="ARBA" id="ARBA00023277"/>
    </source>
</evidence>
<comment type="similarity">
    <text evidence="3 12">Belongs to the FBPase class 1 family.</text>
</comment>
<evidence type="ECO:0000259" key="15">
    <source>
        <dbReference type="Pfam" id="PF18913"/>
    </source>
</evidence>
<keyword evidence="7 12" id="KW-0378">Hydrolase</keyword>
<comment type="pathway">
    <text evidence="10">Carbohydrate biosynthesis.</text>
</comment>
<keyword evidence="13" id="KW-0732">Signal</keyword>